<dbReference type="RefSeq" id="WP_040133782.1">
    <property type="nucleotide sequence ID" value="NZ_CP007794.1"/>
</dbReference>
<dbReference type="InterPro" id="IPR010330">
    <property type="entry name" value="CoiA_nuc"/>
</dbReference>
<evidence type="ECO:0000259" key="1">
    <source>
        <dbReference type="Pfam" id="PF06054"/>
    </source>
</evidence>
<gene>
    <name evidence="2" type="ORF">ABAZ39_14790</name>
</gene>
<proteinExistence type="predicted"/>
<geneLocation type="plasmid" evidence="2 3">
    <name>AbAZ39_p1</name>
</geneLocation>
<evidence type="ECO:0000313" key="2">
    <source>
        <dbReference type="EMBL" id="AIB13227.1"/>
    </source>
</evidence>
<sequence length="349" mass="38025">MFSMPLLAIASDGARLEAWMMSSAEWEALKASYRTRGLTADCCGSAVVPVTSQTGWQFFCHKGADCPVRESPYHMIAKTVVARAAAALGLDVTTEARLNDGAAIADVLIRHPSWAVAVEVQLSRIPLIAIEDRQERYQTIGVRCAWLVGYDVPGHHPRQDLPLFRLVRPKTTDAVPHVIVTDADGHSGRTGLAGFTTMLLTGRISFQGPAMPASAPAVVSITSECWRCRRDIDLLTALINVPEHTIFAPRGVLSARDLTKIPQLMALYRSAIPKLLKAVPSLTTVRTPPPGKEAGGAWAHCPWCDAPISLVKLPDDVFDSHRWGRCWTLSGDPWIPGPTAARWICRGIE</sequence>
<name>A0A060DJW8_9PROT</name>
<evidence type="ECO:0000313" key="3">
    <source>
        <dbReference type="Proteomes" id="UP000027186"/>
    </source>
</evidence>
<dbReference type="Proteomes" id="UP000027186">
    <property type="component" value="Plasmid AbAZ39_p1"/>
</dbReference>
<accession>A0A060DJW8</accession>
<reference evidence="2 3" key="1">
    <citation type="journal article" date="2014" name="Genome Announc.">
        <title>Complete Genome Sequence of the Model Rhizosphere Strain Azospirillum brasilense Az39, Successfully Applied in Agriculture.</title>
        <authorList>
            <person name="Rivera D."/>
            <person name="Revale S."/>
            <person name="Molina R."/>
            <person name="Gualpa J."/>
            <person name="Puente M."/>
            <person name="Maroniche G."/>
            <person name="Paris G."/>
            <person name="Baker D."/>
            <person name="Clavijo B."/>
            <person name="McLay K."/>
            <person name="Spaepen S."/>
            <person name="Perticari A."/>
            <person name="Vazquez M."/>
            <person name="Wisniewski-Dye F."/>
            <person name="Watkins C."/>
            <person name="Martinez-Abarca F."/>
            <person name="Vanderleyden J."/>
            <person name="Cassan F."/>
        </authorList>
    </citation>
    <scope>NUCLEOTIDE SEQUENCE [LARGE SCALE GENOMIC DNA]</scope>
    <source>
        <strain evidence="2 3">Az39</strain>
        <plasmid evidence="2">AbAZ39_p1</plasmid>
    </source>
</reference>
<dbReference type="KEGG" id="abq:ABAZ39_14790"/>
<dbReference type="Pfam" id="PF06054">
    <property type="entry name" value="CoiA_nuc"/>
    <property type="match status" value="1"/>
</dbReference>
<dbReference type="EMBL" id="CP007794">
    <property type="protein sequence ID" value="AIB13227.1"/>
    <property type="molecule type" value="Genomic_DNA"/>
</dbReference>
<keyword evidence="2" id="KW-0614">Plasmid</keyword>
<protein>
    <recommendedName>
        <fullName evidence="1">Competence protein CoiA nuclease-like domain-containing protein</fullName>
    </recommendedName>
</protein>
<feature type="domain" description="Competence protein CoiA nuclease-like" evidence="1">
    <location>
        <begin position="70"/>
        <end position="150"/>
    </location>
</feature>
<dbReference type="AlphaFoldDB" id="A0A060DJW8"/>
<organism evidence="2 3">
    <name type="scientific">Azospirillum argentinense</name>
    <dbReference type="NCBI Taxonomy" id="2970906"/>
    <lineage>
        <taxon>Bacteria</taxon>
        <taxon>Pseudomonadati</taxon>
        <taxon>Pseudomonadota</taxon>
        <taxon>Alphaproteobacteria</taxon>
        <taxon>Rhodospirillales</taxon>
        <taxon>Azospirillaceae</taxon>
        <taxon>Azospirillum</taxon>
    </lineage>
</organism>